<name>A0A6J5DRD1_9BURK</name>
<proteinExistence type="predicted"/>
<accession>A0A6J5DRD1</accession>
<reference evidence="1 2" key="1">
    <citation type="submission" date="2020-04" db="EMBL/GenBank/DDBJ databases">
        <authorList>
            <person name="De Canck E."/>
        </authorList>
    </citation>
    <scope>NUCLEOTIDE SEQUENCE [LARGE SCALE GENOMIC DNA]</scope>
    <source>
        <strain evidence="1 2">LMG 29739</strain>
    </source>
</reference>
<protein>
    <submittedName>
        <fullName evidence="1">Uncharacterized protein</fullName>
    </submittedName>
</protein>
<evidence type="ECO:0000313" key="1">
    <source>
        <dbReference type="EMBL" id="CAB3756568.1"/>
    </source>
</evidence>
<dbReference type="Proteomes" id="UP000494329">
    <property type="component" value="Unassembled WGS sequence"/>
</dbReference>
<evidence type="ECO:0000313" key="2">
    <source>
        <dbReference type="Proteomes" id="UP000494329"/>
    </source>
</evidence>
<sequence>MSKTSNSEFDAQESDFKSILKMLHTMRRPTVYVFVGAAIGGQGKRDEYAAWAEQAVKEGYERLRVSADVKLAELEANR</sequence>
<dbReference type="AlphaFoldDB" id="A0A6J5DRD1"/>
<organism evidence="1 2">
    <name type="scientific">Paraburkholderia solisilvae</name>
    <dbReference type="NCBI Taxonomy" id="624376"/>
    <lineage>
        <taxon>Bacteria</taxon>
        <taxon>Pseudomonadati</taxon>
        <taxon>Pseudomonadota</taxon>
        <taxon>Betaproteobacteria</taxon>
        <taxon>Burkholderiales</taxon>
        <taxon>Burkholderiaceae</taxon>
        <taxon>Paraburkholderia</taxon>
    </lineage>
</organism>
<dbReference type="EMBL" id="CADIKF010000016">
    <property type="protein sequence ID" value="CAB3756568.1"/>
    <property type="molecule type" value="Genomic_DNA"/>
</dbReference>
<gene>
    <name evidence="1" type="ORF">LMG29739_02480</name>
</gene>
<keyword evidence="2" id="KW-1185">Reference proteome</keyword>